<dbReference type="NCBIfam" id="TIGR00091">
    <property type="entry name" value="tRNA (guanosine(46)-N7)-methyltransferase TrmB"/>
    <property type="match status" value="1"/>
</dbReference>
<keyword evidence="3" id="KW-0489">Methyltransferase</keyword>
<dbReference type="SUPFAM" id="SSF53335">
    <property type="entry name" value="S-adenosyl-L-methionine-dependent methyltransferases"/>
    <property type="match status" value="1"/>
</dbReference>
<organism evidence="7">
    <name type="scientific">freshwater metagenome</name>
    <dbReference type="NCBI Taxonomy" id="449393"/>
    <lineage>
        <taxon>unclassified sequences</taxon>
        <taxon>metagenomes</taxon>
        <taxon>ecological metagenomes</taxon>
    </lineage>
</organism>
<dbReference type="EMBL" id="CAEZTT010000037">
    <property type="protein sequence ID" value="CAB4573844.1"/>
    <property type="molecule type" value="Genomic_DNA"/>
</dbReference>
<keyword evidence="4" id="KW-0808">Transferase</keyword>
<evidence type="ECO:0000256" key="6">
    <source>
        <dbReference type="ARBA" id="ARBA00022694"/>
    </source>
</evidence>
<dbReference type="InterPro" id="IPR029063">
    <property type="entry name" value="SAM-dependent_MTases_sf"/>
</dbReference>
<dbReference type="GO" id="GO:0008176">
    <property type="term" value="F:tRNA (guanine(46)-N7)-methyltransferase activity"/>
    <property type="evidence" value="ECO:0007669"/>
    <property type="project" value="UniProtKB-EC"/>
</dbReference>
<evidence type="ECO:0000256" key="1">
    <source>
        <dbReference type="ARBA" id="ARBA00000142"/>
    </source>
</evidence>
<reference evidence="7" key="1">
    <citation type="submission" date="2020-05" db="EMBL/GenBank/DDBJ databases">
        <authorList>
            <person name="Chiriac C."/>
            <person name="Salcher M."/>
            <person name="Ghai R."/>
            <person name="Kavagutti S V."/>
        </authorList>
    </citation>
    <scope>NUCLEOTIDE SEQUENCE</scope>
</reference>
<dbReference type="InterPro" id="IPR055361">
    <property type="entry name" value="tRNA_methyltr_TrmB_bact"/>
</dbReference>
<dbReference type="PROSITE" id="PS51625">
    <property type="entry name" value="SAM_MT_TRMB"/>
    <property type="match status" value="1"/>
</dbReference>
<evidence type="ECO:0000256" key="2">
    <source>
        <dbReference type="ARBA" id="ARBA00011977"/>
    </source>
</evidence>
<proteinExistence type="inferred from homology"/>
<evidence type="ECO:0000256" key="3">
    <source>
        <dbReference type="ARBA" id="ARBA00022603"/>
    </source>
</evidence>
<dbReference type="InterPro" id="IPR003358">
    <property type="entry name" value="tRNA_(Gua-N-7)_MeTrfase_Trmb"/>
</dbReference>
<evidence type="ECO:0000256" key="5">
    <source>
        <dbReference type="ARBA" id="ARBA00022691"/>
    </source>
</evidence>
<keyword evidence="6" id="KW-0819">tRNA processing</keyword>
<dbReference type="Pfam" id="PF02390">
    <property type="entry name" value="Methyltransf_4"/>
    <property type="match status" value="1"/>
</dbReference>
<name>A0A6J6EF56_9ZZZZ</name>
<dbReference type="CDD" id="cd02440">
    <property type="entry name" value="AdoMet_MTases"/>
    <property type="match status" value="1"/>
</dbReference>
<protein>
    <recommendedName>
        <fullName evidence="2">tRNA (guanine(46)-N(7))-methyltransferase</fullName>
        <ecNumber evidence="2">2.1.1.33</ecNumber>
    </recommendedName>
</protein>
<evidence type="ECO:0000313" key="7">
    <source>
        <dbReference type="EMBL" id="CAB4573844.1"/>
    </source>
</evidence>
<comment type="catalytic activity">
    <reaction evidence="1">
        <text>guanosine(46) in tRNA + S-adenosyl-L-methionine = N(7)-methylguanosine(46) in tRNA + S-adenosyl-L-homocysteine</text>
        <dbReference type="Rhea" id="RHEA:42708"/>
        <dbReference type="Rhea" id="RHEA-COMP:10188"/>
        <dbReference type="Rhea" id="RHEA-COMP:10189"/>
        <dbReference type="ChEBI" id="CHEBI:57856"/>
        <dbReference type="ChEBI" id="CHEBI:59789"/>
        <dbReference type="ChEBI" id="CHEBI:74269"/>
        <dbReference type="ChEBI" id="CHEBI:74480"/>
        <dbReference type="EC" id="2.1.1.33"/>
    </reaction>
</comment>
<sequence length="216" mass="24632">MLNDLRTFHPRRSRPSTGAKYALEHLLPEYEMPSTPWDFNQLAPSKRIVIEIGSGMGEAALALAATNPNDFLICLEVHTPGVGSLIYKAAEAELTNIKVVIKDALDVINELVPDESVAEFRIWFPDPWRKTRHHRRRIIQPEIVDFLLTKLKPGGIFHTITDWDDYGVQMRKVLSNTDGLIVSELVERPTWRPVTKFERRALDAGRSIHEFIGVKK</sequence>
<dbReference type="Gene3D" id="3.40.50.150">
    <property type="entry name" value="Vaccinia Virus protein VP39"/>
    <property type="match status" value="1"/>
</dbReference>
<dbReference type="GO" id="GO:0043527">
    <property type="term" value="C:tRNA methyltransferase complex"/>
    <property type="evidence" value="ECO:0007669"/>
    <property type="project" value="TreeGrafter"/>
</dbReference>
<keyword evidence="5" id="KW-0949">S-adenosyl-L-methionine</keyword>
<dbReference type="HAMAP" id="MF_01057">
    <property type="entry name" value="tRNA_methyltr_TrmB"/>
    <property type="match status" value="1"/>
</dbReference>
<dbReference type="EC" id="2.1.1.33" evidence="2"/>
<dbReference type="PANTHER" id="PTHR23417">
    <property type="entry name" value="3-DEOXY-D-MANNO-OCTULOSONIC-ACID TRANSFERASE/TRNA GUANINE-N 7 - -METHYLTRANSFERASE"/>
    <property type="match status" value="1"/>
</dbReference>
<gene>
    <name evidence="7" type="ORF">UFOPK1726_00453</name>
</gene>
<evidence type="ECO:0000256" key="4">
    <source>
        <dbReference type="ARBA" id="ARBA00022679"/>
    </source>
</evidence>
<dbReference type="AlphaFoldDB" id="A0A6J6EF56"/>
<accession>A0A6J6EF56</accession>
<dbReference type="PANTHER" id="PTHR23417:SF14">
    <property type="entry name" value="PENTACOTRIPEPTIDE-REPEAT REGION OF PRORP DOMAIN-CONTAINING PROTEIN"/>
    <property type="match status" value="1"/>
</dbReference>